<keyword evidence="2" id="KW-1185">Reference proteome</keyword>
<name>A0A9N9FD67_9GLOM</name>
<evidence type="ECO:0000313" key="1">
    <source>
        <dbReference type="EMBL" id="CAG8526911.1"/>
    </source>
</evidence>
<comment type="caution">
    <text evidence="1">The sequence shown here is derived from an EMBL/GenBank/DDBJ whole genome shotgun (WGS) entry which is preliminary data.</text>
</comment>
<dbReference type="Proteomes" id="UP000789739">
    <property type="component" value="Unassembled WGS sequence"/>
</dbReference>
<accession>A0A9N9FD67</accession>
<proteinExistence type="predicted"/>
<dbReference type="AlphaFoldDB" id="A0A9N9FD67"/>
<reference evidence="1" key="1">
    <citation type="submission" date="2021-06" db="EMBL/GenBank/DDBJ databases">
        <authorList>
            <person name="Kallberg Y."/>
            <person name="Tangrot J."/>
            <person name="Rosling A."/>
        </authorList>
    </citation>
    <scope>NUCLEOTIDE SEQUENCE</scope>
    <source>
        <strain evidence="1">BR232B</strain>
    </source>
</reference>
<protein>
    <submittedName>
        <fullName evidence="1">2174_t:CDS:1</fullName>
    </submittedName>
</protein>
<sequence length="110" mass="12410">MLPTVNQDELVRQQFFQGFTPDNQMEAGRIDLETPISGLRDKAHQLVGLTQPIYQAPVTTSPGITFAEIEKLNSKMVSLQEQIPQPAQIRPPQTSQKNEALEHLYILAQR</sequence>
<dbReference type="OrthoDB" id="2430614at2759"/>
<organism evidence="1 2">
    <name type="scientific">Paraglomus brasilianum</name>
    <dbReference type="NCBI Taxonomy" id="144538"/>
    <lineage>
        <taxon>Eukaryota</taxon>
        <taxon>Fungi</taxon>
        <taxon>Fungi incertae sedis</taxon>
        <taxon>Mucoromycota</taxon>
        <taxon>Glomeromycotina</taxon>
        <taxon>Glomeromycetes</taxon>
        <taxon>Paraglomerales</taxon>
        <taxon>Paraglomeraceae</taxon>
        <taxon>Paraglomus</taxon>
    </lineage>
</organism>
<gene>
    <name evidence="1" type="ORF">PBRASI_LOCUS3914</name>
</gene>
<evidence type="ECO:0000313" key="2">
    <source>
        <dbReference type="Proteomes" id="UP000789739"/>
    </source>
</evidence>
<dbReference type="EMBL" id="CAJVPI010000375">
    <property type="protein sequence ID" value="CAG8526911.1"/>
    <property type="molecule type" value="Genomic_DNA"/>
</dbReference>